<organism evidence="2 3">
    <name type="scientific">Singulisphaera acidiphila (strain ATCC BAA-1392 / DSM 18658 / VKM B-2454 / MOB10)</name>
    <dbReference type="NCBI Taxonomy" id="886293"/>
    <lineage>
        <taxon>Bacteria</taxon>
        <taxon>Pseudomonadati</taxon>
        <taxon>Planctomycetota</taxon>
        <taxon>Planctomycetia</taxon>
        <taxon>Isosphaerales</taxon>
        <taxon>Isosphaeraceae</taxon>
        <taxon>Singulisphaera</taxon>
    </lineage>
</organism>
<dbReference type="OrthoDB" id="9772170at2"/>
<dbReference type="Gene3D" id="3.90.550.10">
    <property type="entry name" value="Spore Coat Polysaccharide Biosynthesis Protein SpsA, Chain A"/>
    <property type="match status" value="1"/>
</dbReference>
<accession>L0DBL2</accession>
<dbReference type="RefSeq" id="WP_015245916.1">
    <property type="nucleotide sequence ID" value="NC_019892.1"/>
</dbReference>
<dbReference type="KEGG" id="saci:Sinac_2454"/>
<dbReference type="InterPro" id="IPR050834">
    <property type="entry name" value="Glycosyltransf_2"/>
</dbReference>
<sequence length="357" mass="40312">MSEIDVIVPCYQYGHFLRQCVESILTQGGVDVRVLIIDDASPDDTPKVAAELSEQDRRVAYRRHKLNRGHIATYNEGLDWSEGDYTVLLSADDLLTPGSLFRAAKIMDEHPEVGLTFGRDIHFSTRLPAPRSPLELTEHNWRIIAGHDYLQAAAEKANNLIPTPTVMVRTALQRKLGGYRASLPHAADMEMWMRFAVHANLAEMDVDQAYYRVHGQNMHVREFGTCLAEMEQRKLAFAFLFQNYGSRIPECEHLQQQVASAVARDALNAAYEAFFKGDSTGSRRLIDLAVRADTSTTSLRFYHRLRWMLRMGLPLIIFARRLLLKSRLPCNAPLHSPHLRTPQYSPVAVVPSNGTGS</sequence>
<dbReference type="SUPFAM" id="SSF53448">
    <property type="entry name" value="Nucleotide-diphospho-sugar transferases"/>
    <property type="match status" value="1"/>
</dbReference>
<keyword evidence="2" id="KW-0808">Transferase</keyword>
<dbReference type="eggNOG" id="COG1216">
    <property type="taxonomic scope" value="Bacteria"/>
</dbReference>
<proteinExistence type="predicted"/>
<dbReference type="InterPro" id="IPR001173">
    <property type="entry name" value="Glyco_trans_2-like"/>
</dbReference>
<dbReference type="InterPro" id="IPR029044">
    <property type="entry name" value="Nucleotide-diphossugar_trans"/>
</dbReference>
<dbReference type="Pfam" id="PF00535">
    <property type="entry name" value="Glycos_transf_2"/>
    <property type="match status" value="1"/>
</dbReference>
<dbReference type="STRING" id="886293.Sinac_2454"/>
<evidence type="ECO:0000313" key="3">
    <source>
        <dbReference type="Proteomes" id="UP000010798"/>
    </source>
</evidence>
<evidence type="ECO:0000313" key="2">
    <source>
        <dbReference type="EMBL" id="AGA26764.1"/>
    </source>
</evidence>
<protein>
    <submittedName>
        <fullName evidence="2">Glycosyl transferase</fullName>
    </submittedName>
</protein>
<dbReference type="Proteomes" id="UP000010798">
    <property type="component" value="Chromosome"/>
</dbReference>
<evidence type="ECO:0000259" key="1">
    <source>
        <dbReference type="Pfam" id="PF00535"/>
    </source>
</evidence>
<dbReference type="EMBL" id="CP003364">
    <property type="protein sequence ID" value="AGA26764.1"/>
    <property type="molecule type" value="Genomic_DNA"/>
</dbReference>
<dbReference type="PANTHER" id="PTHR43685:SF2">
    <property type="entry name" value="GLYCOSYLTRANSFERASE 2-LIKE DOMAIN-CONTAINING PROTEIN"/>
    <property type="match status" value="1"/>
</dbReference>
<dbReference type="PANTHER" id="PTHR43685">
    <property type="entry name" value="GLYCOSYLTRANSFERASE"/>
    <property type="match status" value="1"/>
</dbReference>
<dbReference type="AlphaFoldDB" id="L0DBL2"/>
<reference evidence="2 3" key="1">
    <citation type="submission" date="2012-02" db="EMBL/GenBank/DDBJ databases">
        <title>Complete sequence of chromosome of Singulisphaera acidiphila DSM 18658.</title>
        <authorList>
            <consortium name="US DOE Joint Genome Institute (JGI-PGF)"/>
            <person name="Lucas S."/>
            <person name="Copeland A."/>
            <person name="Lapidus A."/>
            <person name="Glavina del Rio T."/>
            <person name="Dalin E."/>
            <person name="Tice H."/>
            <person name="Bruce D."/>
            <person name="Goodwin L."/>
            <person name="Pitluck S."/>
            <person name="Peters L."/>
            <person name="Ovchinnikova G."/>
            <person name="Chertkov O."/>
            <person name="Kyrpides N."/>
            <person name="Mavromatis K."/>
            <person name="Ivanova N."/>
            <person name="Brettin T."/>
            <person name="Detter J.C."/>
            <person name="Han C."/>
            <person name="Larimer F."/>
            <person name="Land M."/>
            <person name="Hauser L."/>
            <person name="Markowitz V."/>
            <person name="Cheng J.-F."/>
            <person name="Hugenholtz P."/>
            <person name="Woyke T."/>
            <person name="Wu D."/>
            <person name="Tindall B."/>
            <person name="Pomrenke H."/>
            <person name="Brambilla E."/>
            <person name="Klenk H.-P."/>
            <person name="Eisen J.A."/>
        </authorList>
    </citation>
    <scope>NUCLEOTIDE SEQUENCE [LARGE SCALE GENOMIC DNA]</scope>
    <source>
        <strain evidence="3">ATCC BAA-1392 / DSM 18658 / VKM B-2454 / MOB10</strain>
    </source>
</reference>
<feature type="domain" description="Glycosyltransferase 2-like" evidence="1">
    <location>
        <begin position="6"/>
        <end position="169"/>
    </location>
</feature>
<dbReference type="GO" id="GO:0016740">
    <property type="term" value="F:transferase activity"/>
    <property type="evidence" value="ECO:0007669"/>
    <property type="project" value="UniProtKB-KW"/>
</dbReference>
<gene>
    <name evidence="2" type="ordered locus">Sinac_2454</name>
</gene>
<name>L0DBL2_SINAD</name>
<dbReference type="HOGENOM" id="CLU_025996_0_2_0"/>
<keyword evidence="3" id="KW-1185">Reference proteome</keyword>